<dbReference type="FunCoup" id="A7THL4">
    <property type="interactions" value="177"/>
</dbReference>
<proteinExistence type="predicted"/>
<protein>
    <recommendedName>
        <fullName evidence="1">UBA domain-containing protein</fullName>
    </recommendedName>
</protein>
<dbReference type="InParanoid" id="A7THL4"/>
<dbReference type="Pfam" id="PF00627">
    <property type="entry name" value="UBA"/>
    <property type="match status" value="1"/>
</dbReference>
<feature type="domain" description="UBA" evidence="1">
    <location>
        <begin position="3"/>
        <end position="43"/>
    </location>
</feature>
<evidence type="ECO:0000313" key="2">
    <source>
        <dbReference type="EMBL" id="EDO18180.1"/>
    </source>
</evidence>
<dbReference type="GO" id="GO:0005634">
    <property type="term" value="C:nucleus"/>
    <property type="evidence" value="ECO:0007669"/>
    <property type="project" value="TreeGrafter"/>
</dbReference>
<dbReference type="OrthoDB" id="4489171at2759"/>
<dbReference type="Proteomes" id="UP000000267">
    <property type="component" value="Unassembled WGS sequence"/>
</dbReference>
<evidence type="ECO:0000313" key="3">
    <source>
        <dbReference type="Proteomes" id="UP000000267"/>
    </source>
</evidence>
<dbReference type="GO" id="GO:0005829">
    <property type="term" value="C:cytosol"/>
    <property type="evidence" value="ECO:0007669"/>
    <property type="project" value="TreeGrafter"/>
</dbReference>
<dbReference type="GeneID" id="5546454"/>
<gene>
    <name evidence="2" type="ORF">Kpol_543p9</name>
</gene>
<dbReference type="PROSITE" id="PS50030">
    <property type="entry name" value="UBA"/>
    <property type="match status" value="1"/>
</dbReference>
<dbReference type="PANTHER" id="PTHR39597:SF1">
    <property type="entry name" value="UBA DOMAIN-CONTAINING PROTEIN RUP1"/>
    <property type="match status" value="1"/>
</dbReference>
<dbReference type="GO" id="GO:0016579">
    <property type="term" value="P:protein deubiquitination"/>
    <property type="evidence" value="ECO:0007669"/>
    <property type="project" value="EnsemblFungi"/>
</dbReference>
<keyword evidence="3" id="KW-1185">Reference proteome</keyword>
<dbReference type="STRING" id="436907.A7THL4"/>
<accession>A7THL4</accession>
<dbReference type="PANTHER" id="PTHR39597">
    <property type="entry name" value="UBA DOMAIN-CONTAINING PROTEIN RUP1"/>
    <property type="match status" value="1"/>
</dbReference>
<dbReference type="CDD" id="cd14307">
    <property type="entry name" value="UBA_RUP1p"/>
    <property type="match status" value="1"/>
</dbReference>
<dbReference type="Gene3D" id="1.10.8.10">
    <property type="entry name" value="DNA helicase RuvA subunit, C-terminal domain"/>
    <property type="match status" value="1"/>
</dbReference>
<dbReference type="GO" id="GO:1902499">
    <property type="term" value="P:positive regulation of protein autoubiquitination"/>
    <property type="evidence" value="ECO:0007669"/>
    <property type="project" value="EnsemblFungi"/>
</dbReference>
<dbReference type="InterPro" id="IPR041970">
    <property type="entry name" value="Rup1_UBA"/>
</dbReference>
<dbReference type="RefSeq" id="XP_001646038.1">
    <property type="nucleotide sequence ID" value="XM_001645988.1"/>
</dbReference>
<reference evidence="2 3" key="1">
    <citation type="journal article" date="2007" name="Proc. Natl. Acad. Sci. U.S.A.">
        <title>Independent sorting-out of thousands of duplicated gene pairs in two yeast species descended from a whole-genome duplication.</title>
        <authorList>
            <person name="Scannell D.R."/>
            <person name="Frank A.C."/>
            <person name="Conant G.C."/>
            <person name="Byrne K.P."/>
            <person name="Woolfit M."/>
            <person name="Wolfe K.H."/>
        </authorList>
    </citation>
    <scope>NUCLEOTIDE SEQUENCE [LARGE SCALE GENOMIC DNA]</scope>
    <source>
        <strain evidence="3">ATCC 22028 / DSM 70294 / BCRC 21397 / CBS 2163 / NBRC 10782 / NRRL Y-8283 / UCD 57-17</strain>
    </source>
</reference>
<dbReference type="AlphaFoldDB" id="A7THL4"/>
<dbReference type="EMBL" id="DS480392">
    <property type="protein sequence ID" value="EDO18180.1"/>
    <property type="molecule type" value="Genomic_DNA"/>
</dbReference>
<dbReference type="PhylomeDB" id="A7THL4"/>
<dbReference type="InterPro" id="IPR009060">
    <property type="entry name" value="UBA-like_sf"/>
</dbReference>
<dbReference type="HOGENOM" id="CLU_028632_0_0_1"/>
<dbReference type="SUPFAM" id="SSF46934">
    <property type="entry name" value="UBA-like"/>
    <property type="match status" value="1"/>
</dbReference>
<sequence>MGELNENSINSLIEMGIPRDIAIDALSRANGNLEAAVNFIFSNELPAEAENSDIEIISYKEKANHVEISNKESFQPGDLTEVIANQQPLQPEFQNYVNDNSENIDSNCYVSDKIVDNMDYYSSDSDYITNSVTDNLLPPSYQIVKHSDHKSRLRDPTVILPLPPNSMIENYFALYSLCITNYLPHIIMRPDFKDLSFTEDWFKGSSFSKPKNVLKSVTDETTSKSTMKICPIEDMNQDDDQPELLWQLQKLSSIVNSTMSERAYVCAKIFSVILDQQSQIRLAEADHLNEVLPSFIKYLVVNLESCPGFEEDEIRKLFISSAFYTPSDDQAPITTLLSLFHFLPDEYDSNLYKMFNVLLYPDENDSDYESGDESEQGNSLGDISPILSIVFDEAEEGSSGISLPEGVEVPLEFFPQIYTKDCKNKLIKHIIAKRKDAQFKSKEILNDINSIKSFQGKDILKFINSSLEYLERDNKSDNITEELLKIKNDMAIVKTQKMNEYRDLAQKLQNEWNISNPETHIVETGRKLGLIGEPYLLVMAVLSPYSYYIRERTGKWNLVQCSTTGGDFDVRECSSELEVKDTIKQATRHASETPLMFMYCRRDVIPEEYEIRKSFESNSGCLNFFKEDQLVLNKMNNSDENI</sequence>
<dbReference type="eggNOG" id="ENOG502S0Z0">
    <property type="taxonomic scope" value="Eukaryota"/>
</dbReference>
<dbReference type="SMART" id="SM00165">
    <property type="entry name" value="UBA"/>
    <property type="match status" value="1"/>
</dbReference>
<dbReference type="OMA" id="PLEFYPQ"/>
<organism evidence="3">
    <name type="scientific">Vanderwaltozyma polyspora (strain ATCC 22028 / DSM 70294 / BCRC 21397 / CBS 2163 / NBRC 10782 / NRRL Y-8283 / UCD 57-17)</name>
    <name type="common">Kluyveromyces polysporus</name>
    <dbReference type="NCBI Taxonomy" id="436907"/>
    <lineage>
        <taxon>Eukaryota</taxon>
        <taxon>Fungi</taxon>
        <taxon>Dikarya</taxon>
        <taxon>Ascomycota</taxon>
        <taxon>Saccharomycotina</taxon>
        <taxon>Saccharomycetes</taxon>
        <taxon>Saccharomycetales</taxon>
        <taxon>Saccharomycetaceae</taxon>
        <taxon>Vanderwaltozyma</taxon>
    </lineage>
</organism>
<dbReference type="InterPro" id="IPR055335">
    <property type="entry name" value="Ucp6/RUP1"/>
</dbReference>
<evidence type="ECO:0000259" key="1">
    <source>
        <dbReference type="PROSITE" id="PS50030"/>
    </source>
</evidence>
<dbReference type="InterPro" id="IPR015940">
    <property type="entry name" value="UBA"/>
</dbReference>
<dbReference type="KEGG" id="vpo:Kpol_543p9"/>
<name>A7THL4_VANPO</name>